<evidence type="ECO:0000313" key="2">
    <source>
        <dbReference type="Proteomes" id="UP000325811"/>
    </source>
</evidence>
<name>A0A5Q4ZNP4_9BURK</name>
<dbReference type="KEGG" id="pdio:PDMSB3_3159.1"/>
<dbReference type="AlphaFoldDB" id="A0A5Q4ZNP4"/>
<keyword evidence="2" id="KW-1185">Reference proteome</keyword>
<gene>
    <name evidence="1" type="ORF">PDMSB3_3159</name>
</gene>
<sequence>MEHAHVQLTTPVLADESALWFSAYGFGWGYCGYELKSDVVCQYLGAANDSPKQLLLAFQLGKPRLSAAAERKAVPSTGERVELTGEDLGGIGG</sequence>
<protein>
    <submittedName>
        <fullName evidence="1">Uncharacterized protein</fullName>
    </submittedName>
</protein>
<proteinExistence type="predicted"/>
<accession>A0A5Q4ZNP4</accession>
<dbReference type="Proteomes" id="UP000325811">
    <property type="component" value="Chromosome II"/>
</dbReference>
<dbReference type="RefSeq" id="WP_007178447.1">
    <property type="nucleotide sequence ID" value="NZ_LR699554.1"/>
</dbReference>
<organism evidence="1 2">
    <name type="scientific">Paraburkholderia dioscoreae</name>
    <dbReference type="NCBI Taxonomy" id="2604047"/>
    <lineage>
        <taxon>Bacteria</taxon>
        <taxon>Pseudomonadati</taxon>
        <taxon>Pseudomonadota</taxon>
        <taxon>Betaproteobacteria</taxon>
        <taxon>Burkholderiales</taxon>
        <taxon>Burkholderiaceae</taxon>
        <taxon>Paraburkholderia</taxon>
    </lineage>
</organism>
<dbReference type="EMBL" id="LR699554">
    <property type="protein sequence ID" value="VVD34443.1"/>
    <property type="molecule type" value="Genomic_DNA"/>
</dbReference>
<reference evidence="1 2" key="1">
    <citation type="submission" date="2019-08" db="EMBL/GenBank/DDBJ databases">
        <authorList>
            <person name="Herpell B J."/>
        </authorList>
    </citation>
    <scope>NUCLEOTIDE SEQUENCE [LARGE SCALE GENOMIC DNA]</scope>
    <source>
        <strain evidence="2">Msb3</strain>
    </source>
</reference>
<evidence type="ECO:0000313" key="1">
    <source>
        <dbReference type="EMBL" id="VVD34443.1"/>
    </source>
</evidence>